<dbReference type="OrthoDB" id="4772757at2759"/>
<feature type="transmembrane region" description="Helical" evidence="5">
    <location>
        <begin position="21"/>
        <end position="41"/>
    </location>
</feature>
<evidence type="ECO:0000256" key="1">
    <source>
        <dbReference type="ARBA" id="ARBA00022737"/>
    </source>
</evidence>
<keyword evidence="2 3" id="KW-0040">ANK repeat</keyword>
<keyword evidence="5" id="KW-0812">Transmembrane</keyword>
<reference evidence="6" key="2">
    <citation type="submission" date="2014-03" db="EMBL/GenBank/DDBJ databases">
        <title>The Genome Annotation of Fusarium oxysporum Cotton.</title>
        <authorList>
            <consortium name="The Broad Institute Genomics Platform"/>
            <person name="Ma L.-J."/>
            <person name="Corby-Kistler H."/>
            <person name="Broz K."/>
            <person name="Gale L.R."/>
            <person name="Jonkers W."/>
            <person name="O'Donnell K."/>
            <person name="Ploetz R."/>
            <person name="Steinberg C."/>
            <person name="Schwartz D.C."/>
            <person name="VanEtten H."/>
            <person name="Zhou S."/>
            <person name="Young S.K."/>
            <person name="Zeng Q."/>
            <person name="Gargeya S."/>
            <person name="Fitzgerald M."/>
            <person name="Abouelleil A."/>
            <person name="Alvarado L."/>
            <person name="Chapman S.B."/>
            <person name="Gainer-Dewar J."/>
            <person name="Goldberg J."/>
            <person name="Griggs A."/>
            <person name="Gujja S."/>
            <person name="Hansen M."/>
            <person name="Howarth C."/>
            <person name="Imamovic A."/>
            <person name="Ireland A."/>
            <person name="Larimer J."/>
            <person name="McCowan C."/>
            <person name="Murphy C."/>
            <person name="Pearson M."/>
            <person name="Poon T.W."/>
            <person name="Priest M."/>
            <person name="Roberts A."/>
            <person name="Saif S."/>
            <person name="Shea T."/>
            <person name="Sykes S."/>
            <person name="Wortman J."/>
            <person name="Nusbaum C."/>
            <person name="Birren B."/>
        </authorList>
    </citation>
    <scope>NUCLEOTIDE SEQUENCE</scope>
    <source>
        <strain evidence="6">25433</strain>
    </source>
</reference>
<protein>
    <submittedName>
        <fullName evidence="6">Uncharacterized protein</fullName>
    </submittedName>
</protein>
<feature type="transmembrane region" description="Helical" evidence="5">
    <location>
        <begin position="497"/>
        <end position="520"/>
    </location>
</feature>
<feature type="transmembrane region" description="Helical" evidence="5">
    <location>
        <begin position="61"/>
        <end position="83"/>
    </location>
</feature>
<evidence type="ECO:0000256" key="3">
    <source>
        <dbReference type="PROSITE-ProRule" id="PRU00023"/>
    </source>
</evidence>
<keyword evidence="5" id="KW-1133">Transmembrane helix</keyword>
<dbReference type="PROSITE" id="PS50088">
    <property type="entry name" value="ANK_REPEAT"/>
    <property type="match status" value="1"/>
</dbReference>
<evidence type="ECO:0000256" key="5">
    <source>
        <dbReference type="SAM" id="Phobius"/>
    </source>
</evidence>
<organism evidence="6">
    <name type="scientific">Fusarium oxysporum f. sp. vasinfectum 25433</name>
    <dbReference type="NCBI Taxonomy" id="1089449"/>
    <lineage>
        <taxon>Eukaryota</taxon>
        <taxon>Fungi</taxon>
        <taxon>Dikarya</taxon>
        <taxon>Ascomycota</taxon>
        <taxon>Pezizomycotina</taxon>
        <taxon>Sordariomycetes</taxon>
        <taxon>Hypocreomycetidae</taxon>
        <taxon>Hypocreales</taxon>
        <taxon>Nectriaceae</taxon>
        <taxon>Fusarium</taxon>
        <taxon>Fusarium oxysporum species complex</taxon>
    </lineage>
</organism>
<dbReference type="PANTHER" id="PTHR24198:SF165">
    <property type="entry name" value="ANKYRIN REPEAT-CONTAINING PROTEIN-RELATED"/>
    <property type="match status" value="1"/>
</dbReference>
<dbReference type="InterPro" id="IPR021840">
    <property type="entry name" value="DUF3433"/>
</dbReference>
<sequence length="785" mass="83553">MARHTKELKEWISLPLRPWCVCLFIALGISLIAAISVLLVLSLRRNGFVTVGAALSAHSAIWRLSLLWTSLPSFVFTCLGLYWGAIAGAASDRQPFVGLNRPHGALARETVLLDYRTSIALTRWCWAFRNGHWQVASGQLAAVVFTVLSSLAAGLFVATAAVFQQEVPVLFNSTFDQSTLNAATLDVRVFLDAATATLIYGASDRPWTDHEHAFRPFYAAFEVAGKPPPTNATSLTAPTVAHSAYLNCAVLDPGDDYNITIAAQTSSPIAGAALVMTGTDRGCPIRQEFTAGTGQQVYFVTSAQTACGIAAEYSRLVFTYGHFSHGGGSPFLSNASVVSCAVGYRKTAGDLRVRIPRSPQDPSGAKREILGFAPSQPPQDSRNDALGFWSLFEPHLFESDVFSADTAWATTDFGTVVLYRALQRQGQGGGGGAQPSPDNSTVVGGEVLAASIADVFTSVYLTAMATVGLVPLQGGGGGGREERATATLETQLTRLFVVPWVAGTVVGVLGLILLVAGFVLRHAQTHKTLLHEEPAGLLAYAGLLEGSELIEVARRVRDADGFDGKVGETVLRNGKEASKKGTKGDVTRNAPHFHFCNETVPVHFAPPPLQNASASRLAVSDRECHSPDRSRSPKRHLSVVPVSGKTLYLAARAGNKNIFLRILQSGAEITEVAPDGTTVLQAAAEENQLEVVLSLLVFGADPNLGGGRTCSPLLAATDREHVQVVAALLEAGADPSAVYQYPKAHPSMRRAFHNTLYHQNSEILAILLDAGADPNRVPGLLSYVA</sequence>
<dbReference type="SUPFAM" id="SSF48403">
    <property type="entry name" value="Ankyrin repeat"/>
    <property type="match status" value="1"/>
</dbReference>
<dbReference type="InterPro" id="IPR002110">
    <property type="entry name" value="Ankyrin_rpt"/>
</dbReference>
<name>X0LXA9_FUSOX</name>
<dbReference type="Pfam" id="PF12796">
    <property type="entry name" value="Ank_2"/>
    <property type="match status" value="1"/>
</dbReference>
<keyword evidence="5" id="KW-0472">Membrane</keyword>
<feature type="repeat" description="ANK" evidence="3">
    <location>
        <begin position="675"/>
        <end position="707"/>
    </location>
</feature>
<reference evidence="6" key="1">
    <citation type="submission" date="2011-11" db="EMBL/GenBank/DDBJ databases">
        <title>The Genome Sequence of Fusarium oxysporum Cotton.</title>
        <authorList>
            <consortium name="The Broad Institute Genome Sequencing Platform"/>
            <person name="Ma L.-J."/>
            <person name="Gale L.R."/>
            <person name="Schwartz D.C."/>
            <person name="Zhou S."/>
            <person name="Corby-Kistler H."/>
            <person name="Young S.K."/>
            <person name="Zeng Q."/>
            <person name="Gargeya S."/>
            <person name="Fitzgerald M."/>
            <person name="Haas B."/>
            <person name="Abouelleil A."/>
            <person name="Alvarado L."/>
            <person name="Arachchi H.M."/>
            <person name="Berlin A."/>
            <person name="Brown A."/>
            <person name="Chapman S.B."/>
            <person name="Chen Z."/>
            <person name="Dunbar C."/>
            <person name="Freedman E."/>
            <person name="Gearin G."/>
            <person name="Goldberg J."/>
            <person name="Griggs A."/>
            <person name="Gujja S."/>
            <person name="Heiman D."/>
            <person name="Howarth C."/>
            <person name="Larson L."/>
            <person name="Lui A."/>
            <person name="MacDonald P.J.P."/>
            <person name="Montmayeur A."/>
            <person name="Murphy C."/>
            <person name="Neiman D."/>
            <person name="Pearson M."/>
            <person name="Priest M."/>
            <person name="Roberts A."/>
            <person name="Saif S."/>
            <person name="Shea T."/>
            <person name="Shenoy N."/>
            <person name="Sisk P."/>
            <person name="Stolte C."/>
            <person name="Sykes S."/>
            <person name="Wortman J."/>
            <person name="Nusbaum C."/>
            <person name="Birren B."/>
        </authorList>
    </citation>
    <scope>NUCLEOTIDE SEQUENCE [LARGE SCALE GENOMIC DNA]</scope>
    <source>
        <strain evidence="6">25433</strain>
    </source>
</reference>
<dbReference type="EMBL" id="KK035326">
    <property type="protein sequence ID" value="EXM13115.1"/>
    <property type="molecule type" value="Genomic_DNA"/>
</dbReference>
<dbReference type="InterPro" id="IPR036770">
    <property type="entry name" value="Ankyrin_rpt-contain_sf"/>
</dbReference>
<evidence type="ECO:0000256" key="2">
    <source>
        <dbReference type="ARBA" id="ARBA00023043"/>
    </source>
</evidence>
<keyword evidence="1" id="KW-0677">Repeat</keyword>
<dbReference type="AlphaFoldDB" id="X0LXA9"/>
<dbReference type="PROSITE" id="PS50297">
    <property type="entry name" value="ANK_REP_REGION"/>
    <property type="match status" value="1"/>
</dbReference>
<dbReference type="SMART" id="SM00248">
    <property type="entry name" value="ANK"/>
    <property type="match status" value="4"/>
</dbReference>
<dbReference type="HOGENOM" id="CLU_019838_0_0_1"/>
<dbReference type="Gene3D" id="1.25.40.20">
    <property type="entry name" value="Ankyrin repeat-containing domain"/>
    <property type="match status" value="1"/>
</dbReference>
<dbReference type="PANTHER" id="PTHR24198">
    <property type="entry name" value="ANKYRIN REPEAT AND PROTEIN KINASE DOMAIN-CONTAINING PROTEIN"/>
    <property type="match status" value="1"/>
</dbReference>
<proteinExistence type="predicted"/>
<dbReference type="Pfam" id="PF11915">
    <property type="entry name" value="DUF3433"/>
    <property type="match status" value="1"/>
</dbReference>
<accession>X0LXA9</accession>
<feature type="transmembrane region" description="Helical" evidence="5">
    <location>
        <begin position="140"/>
        <end position="163"/>
    </location>
</feature>
<feature type="region of interest" description="Disordered" evidence="4">
    <location>
        <begin position="354"/>
        <end position="380"/>
    </location>
</feature>
<evidence type="ECO:0000256" key="4">
    <source>
        <dbReference type="SAM" id="MobiDB-lite"/>
    </source>
</evidence>
<gene>
    <name evidence="6" type="ORF">FOTG_18419</name>
</gene>
<evidence type="ECO:0000313" key="6">
    <source>
        <dbReference type="EMBL" id="EXM13115.1"/>
    </source>
</evidence>
<dbReference type="Proteomes" id="UP000030701">
    <property type="component" value="Unassembled WGS sequence"/>
</dbReference>